<accession>A0A4R8UGR5</accession>
<evidence type="ECO:0000313" key="6">
    <source>
        <dbReference type="Proteomes" id="UP000297866"/>
    </source>
</evidence>
<organism evidence="5 6">
    <name type="scientific">Cryobacterium tagatosivorans</name>
    <dbReference type="NCBI Taxonomy" id="1259199"/>
    <lineage>
        <taxon>Bacteria</taxon>
        <taxon>Bacillati</taxon>
        <taxon>Actinomycetota</taxon>
        <taxon>Actinomycetes</taxon>
        <taxon>Micrococcales</taxon>
        <taxon>Microbacteriaceae</taxon>
        <taxon>Cryobacterium</taxon>
    </lineage>
</organism>
<dbReference type="PANTHER" id="PTHR33164">
    <property type="entry name" value="TRANSCRIPTIONAL REGULATOR, MARR FAMILY"/>
    <property type="match status" value="1"/>
</dbReference>
<dbReference type="AlphaFoldDB" id="A0A4R8UGR5"/>
<dbReference type="GO" id="GO:0006950">
    <property type="term" value="P:response to stress"/>
    <property type="evidence" value="ECO:0007669"/>
    <property type="project" value="TreeGrafter"/>
</dbReference>
<name>A0A4R8UGR5_9MICO</name>
<keyword evidence="6" id="KW-1185">Reference proteome</keyword>
<dbReference type="InterPro" id="IPR036390">
    <property type="entry name" value="WH_DNA-bd_sf"/>
</dbReference>
<dbReference type="RefSeq" id="WP_134489722.1">
    <property type="nucleotide sequence ID" value="NZ_SOEZ01000038.1"/>
</dbReference>
<evidence type="ECO:0000256" key="2">
    <source>
        <dbReference type="ARBA" id="ARBA00023125"/>
    </source>
</evidence>
<dbReference type="OrthoDB" id="162531at2"/>
<comment type="caution">
    <text evidence="5">The sequence shown here is derived from an EMBL/GenBank/DDBJ whole genome shotgun (WGS) entry which is preliminary data.</text>
</comment>
<dbReference type="PANTHER" id="PTHR33164:SF43">
    <property type="entry name" value="HTH-TYPE TRANSCRIPTIONAL REPRESSOR YETL"/>
    <property type="match status" value="1"/>
</dbReference>
<dbReference type="SMART" id="SM00347">
    <property type="entry name" value="HTH_MARR"/>
    <property type="match status" value="1"/>
</dbReference>
<feature type="domain" description="HTH marR-type" evidence="4">
    <location>
        <begin position="20"/>
        <end position="162"/>
    </location>
</feature>
<dbReference type="GO" id="GO:0003700">
    <property type="term" value="F:DNA-binding transcription factor activity"/>
    <property type="evidence" value="ECO:0007669"/>
    <property type="project" value="InterPro"/>
</dbReference>
<dbReference type="Pfam" id="PF12802">
    <property type="entry name" value="MarR_2"/>
    <property type="match status" value="1"/>
</dbReference>
<dbReference type="PROSITE" id="PS50995">
    <property type="entry name" value="HTH_MARR_2"/>
    <property type="match status" value="1"/>
</dbReference>
<dbReference type="GO" id="GO:0003677">
    <property type="term" value="F:DNA binding"/>
    <property type="evidence" value="ECO:0007669"/>
    <property type="project" value="UniProtKB-KW"/>
</dbReference>
<protein>
    <submittedName>
        <fullName evidence="5">MarR family transcriptional regulator</fullName>
    </submittedName>
</protein>
<evidence type="ECO:0000313" key="5">
    <source>
        <dbReference type="EMBL" id="TFB52040.1"/>
    </source>
</evidence>
<dbReference type="InterPro" id="IPR039422">
    <property type="entry name" value="MarR/SlyA-like"/>
</dbReference>
<evidence type="ECO:0000259" key="4">
    <source>
        <dbReference type="PROSITE" id="PS50995"/>
    </source>
</evidence>
<keyword evidence="3" id="KW-0804">Transcription</keyword>
<dbReference type="SUPFAM" id="SSF46785">
    <property type="entry name" value="Winged helix' DNA-binding domain"/>
    <property type="match status" value="1"/>
</dbReference>
<evidence type="ECO:0000256" key="1">
    <source>
        <dbReference type="ARBA" id="ARBA00023015"/>
    </source>
</evidence>
<dbReference type="PROSITE" id="PS01117">
    <property type="entry name" value="HTH_MARR_1"/>
    <property type="match status" value="1"/>
</dbReference>
<evidence type="ECO:0000256" key="3">
    <source>
        <dbReference type="ARBA" id="ARBA00023163"/>
    </source>
</evidence>
<dbReference type="Proteomes" id="UP000297866">
    <property type="component" value="Unassembled WGS sequence"/>
</dbReference>
<keyword evidence="2" id="KW-0238">DNA-binding</keyword>
<dbReference type="Gene3D" id="1.10.10.10">
    <property type="entry name" value="Winged helix-like DNA-binding domain superfamily/Winged helix DNA-binding domain"/>
    <property type="match status" value="1"/>
</dbReference>
<keyword evidence="1" id="KW-0805">Transcription regulation</keyword>
<gene>
    <name evidence="5" type="ORF">E3O23_07630</name>
</gene>
<reference evidence="5 6" key="1">
    <citation type="submission" date="2019-03" db="EMBL/GenBank/DDBJ databases">
        <title>Genomics of glacier-inhabiting Cryobacterium strains.</title>
        <authorList>
            <person name="Liu Q."/>
            <person name="Xin Y.-H."/>
        </authorList>
    </citation>
    <scope>NUCLEOTIDE SEQUENCE [LARGE SCALE GENOMIC DNA]</scope>
    <source>
        <strain evidence="5 6">Sr47</strain>
    </source>
</reference>
<dbReference type="InterPro" id="IPR023187">
    <property type="entry name" value="Tscrpt_reg_MarR-type_CS"/>
</dbReference>
<dbReference type="InterPro" id="IPR036388">
    <property type="entry name" value="WH-like_DNA-bd_sf"/>
</dbReference>
<sequence>MPDREDTEAPSASYWYRADDDEVVRAMRVLEALRRFRAADSAMRHRTQAEMDMNETDLLAIRHLISAEARGAAVSPKDLSKVLGVSSAATAKLLSRLVGSGHIRREPHPSDRRAQVLHATPGAHQEVRATLSAMHGRMLDVAEGLTGAQQKAVIHFLDTLSAAVSSPDVAPRAPGAGPAPTLDR</sequence>
<proteinExistence type="predicted"/>
<dbReference type="EMBL" id="SOEZ01000038">
    <property type="protein sequence ID" value="TFB52040.1"/>
    <property type="molecule type" value="Genomic_DNA"/>
</dbReference>
<dbReference type="InterPro" id="IPR000835">
    <property type="entry name" value="HTH_MarR-typ"/>
</dbReference>